<comment type="caution">
    <text evidence="2">The sequence shown here is derived from an EMBL/GenBank/DDBJ whole genome shotgun (WGS) entry which is preliminary data.</text>
</comment>
<gene>
    <name evidence="2" type="ORF">CVT24_012585</name>
</gene>
<dbReference type="OrthoDB" id="1920326at2759"/>
<evidence type="ECO:0000313" key="2">
    <source>
        <dbReference type="EMBL" id="PPQ85651.1"/>
    </source>
</evidence>
<feature type="region of interest" description="Disordered" evidence="1">
    <location>
        <begin position="358"/>
        <end position="395"/>
    </location>
</feature>
<proteinExistence type="predicted"/>
<dbReference type="Proteomes" id="UP000284842">
    <property type="component" value="Unassembled WGS sequence"/>
</dbReference>
<feature type="non-terminal residue" evidence="2">
    <location>
        <position position="1"/>
    </location>
</feature>
<protein>
    <submittedName>
        <fullName evidence="2">Uncharacterized protein</fullName>
    </submittedName>
</protein>
<evidence type="ECO:0000256" key="1">
    <source>
        <dbReference type="SAM" id="MobiDB-lite"/>
    </source>
</evidence>
<feature type="compositionally biased region" description="Basic and acidic residues" evidence="1">
    <location>
        <begin position="40"/>
        <end position="49"/>
    </location>
</feature>
<organism evidence="2 3">
    <name type="scientific">Panaeolus cyanescens</name>
    <dbReference type="NCBI Taxonomy" id="181874"/>
    <lineage>
        <taxon>Eukaryota</taxon>
        <taxon>Fungi</taxon>
        <taxon>Dikarya</taxon>
        <taxon>Basidiomycota</taxon>
        <taxon>Agaricomycotina</taxon>
        <taxon>Agaricomycetes</taxon>
        <taxon>Agaricomycetidae</taxon>
        <taxon>Agaricales</taxon>
        <taxon>Agaricineae</taxon>
        <taxon>Galeropsidaceae</taxon>
        <taxon>Panaeolus</taxon>
    </lineage>
</organism>
<sequence>DLPTAPETQEIHAGIVDDGDGGEVVSDTKGEGIGNTLRDTQAERERDADSEAYGKQQLAGADPIQWDKTVRSRVLKDPFHVSRASWVWKHCRRIIPPPEVLFPLVKKLFYTYGPLKDAATNQPLFNYSNRKIARQIRPHSQRIPFDPPNESLYTVLCLDARAANLPVYRCSRGTNSTEGGVHTHLRPHLPTSGVSMPQSVTSCFNTTQRRHFSIWITNRLQERLIYLRDYFENPVEIKGWVNGNLYLPTKEQFNPDSKIQGNQSHSYLAKMQGTRKGRKAILPVHTPAEMSLFKDLMEKEPGKLSALTSTCELSWSAAVTTRNERADTENDIYYKISQPSVNQGFNLPSSSSLTISAFPTSSASPGASESRAPGFQSPLVPADSSASNHPQRASNTVLDTSGTFVLFSPEQTNEALFYLRLMK</sequence>
<reference evidence="2 3" key="1">
    <citation type="journal article" date="2018" name="Evol. Lett.">
        <title>Horizontal gene cluster transfer increased hallucinogenic mushroom diversity.</title>
        <authorList>
            <person name="Reynolds H.T."/>
            <person name="Vijayakumar V."/>
            <person name="Gluck-Thaler E."/>
            <person name="Korotkin H.B."/>
            <person name="Matheny P.B."/>
            <person name="Slot J.C."/>
        </authorList>
    </citation>
    <scope>NUCLEOTIDE SEQUENCE [LARGE SCALE GENOMIC DNA]</scope>
    <source>
        <strain evidence="2 3">2629</strain>
    </source>
</reference>
<feature type="region of interest" description="Disordered" evidence="1">
    <location>
        <begin position="1"/>
        <end position="58"/>
    </location>
</feature>
<name>A0A409X4G6_9AGAR</name>
<feature type="compositionally biased region" description="Polar residues" evidence="1">
    <location>
        <begin position="384"/>
        <end position="395"/>
    </location>
</feature>
<dbReference type="AlphaFoldDB" id="A0A409X4G6"/>
<evidence type="ECO:0000313" key="3">
    <source>
        <dbReference type="Proteomes" id="UP000284842"/>
    </source>
</evidence>
<accession>A0A409X4G6</accession>
<dbReference type="EMBL" id="NHTK01004664">
    <property type="protein sequence ID" value="PPQ85651.1"/>
    <property type="molecule type" value="Genomic_DNA"/>
</dbReference>
<dbReference type="InParanoid" id="A0A409X4G6"/>
<feature type="compositionally biased region" description="Polar residues" evidence="1">
    <location>
        <begin position="358"/>
        <end position="367"/>
    </location>
</feature>
<keyword evidence="3" id="KW-1185">Reference proteome</keyword>